<evidence type="ECO:0000313" key="1">
    <source>
        <dbReference type="EMBL" id="RIV23968.1"/>
    </source>
</evidence>
<protein>
    <recommendedName>
        <fullName evidence="3">Peptidase M48 domain-containing protein</fullName>
    </recommendedName>
</protein>
<dbReference type="Proteomes" id="UP000283523">
    <property type="component" value="Unassembled WGS sequence"/>
</dbReference>
<organism evidence="1 2">
    <name type="scientific">Fibrisoma montanum</name>
    <dbReference type="NCBI Taxonomy" id="2305895"/>
    <lineage>
        <taxon>Bacteria</taxon>
        <taxon>Pseudomonadati</taxon>
        <taxon>Bacteroidota</taxon>
        <taxon>Cytophagia</taxon>
        <taxon>Cytophagales</taxon>
        <taxon>Spirosomataceae</taxon>
        <taxon>Fibrisoma</taxon>
    </lineage>
</organism>
<evidence type="ECO:0000313" key="2">
    <source>
        <dbReference type="Proteomes" id="UP000283523"/>
    </source>
</evidence>
<name>A0A418MC59_9BACT</name>
<dbReference type="EMBL" id="QXED01000003">
    <property type="protein sequence ID" value="RIV23968.1"/>
    <property type="molecule type" value="Genomic_DNA"/>
</dbReference>
<dbReference type="OrthoDB" id="1098088at2"/>
<comment type="caution">
    <text evidence="1">The sequence shown here is derived from an EMBL/GenBank/DDBJ whole genome shotgun (WGS) entry which is preliminary data.</text>
</comment>
<evidence type="ECO:0008006" key="3">
    <source>
        <dbReference type="Google" id="ProtNLM"/>
    </source>
</evidence>
<sequence>MRIDESSTRPDDVSPELAAFGEHKHIPSVIRKNVLIALSFYPELRTACIRFVFKQKIRSSVMQAQPVVGSLLSSRQKRAYQINISAMFKLTHTAIPIHHIPDAIMIGWIGHELGHIMDYENRSTIGMIQFGLGYLFSPGYVRKAERVADDFAVQRGLGNYLVATKRFILDHAELPQAYKDKIARLYVSPEEIVEQVRKLEEEKLANQKRTL</sequence>
<reference evidence="1 2" key="1">
    <citation type="submission" date="2018-08" db="EMBL/GenBank/DDBJ databases">
        <title>Fibrisoma montanum sp. nov., isolated from Danxia mountain soil.</title>
        <authorList>
            <person name="Huang Y."/>
        </authorList>
    </citation>
    <scope>NUCLEOTIDE SEQUENCE [LARGE SCALE GENOMIC DNA]</scope>
    <source>
        <strain evidence="1 2">HYT19</strain>
    </source>
</reference>
<gene>
    <name evidence="1" type="ORF">DYU11_13475</name>
</gene>
<dbReference type="RefSeq" id="WP_119668184.1">
    <property type="nucleotide sequence ID" value="NZ_QXED01000003.1"/>
</dbReference>
<accession>A0A418MC59</accession>
<keyword evidence="2" id="KW-1185">Reference proteome</keyword>
<proteinExistence type="predicted"/>
<dbReference type="AlphaFoldDB" id="A0A418MC59"/>